<dbReference type="Proteomes" id="UP000838756">
    <property type="component" value="Unassembled WGS sequence"/>
</dbReference>
<organism evidence="2 3">
    <name type="scientific">Pararge aegeria aegeria</name>
    <dbReference type="NCBI Taxonomy" id="348720"/>
    <lineage>
        <taxon>Eukaryota</taxon>
        <taxon>Metazoa</taxon>
        <taxon>Ecdysozoa</taxon>
        <taxon>Arthropoda</taxon>
        <taxon>Hexapoda</taxon>
        <taxon>Insecta</taxon>
        <taxon>Pterygota</taxon>
        <taxon>Neoptera</taxon>
        <taxon>Endopterygota</taxon>
        <taxon>Lepidoptera</taxon>
        <taxon>Glossata</taxon>
        <taxon>Ditrysia</taxon>
        <taxon>Papilionoidea</taxon>
        <taxon>Nymphalidae</taxon>
        <taxon>Satyrinae</taxon>
        <taxon>Satyrini</taxon>
        <taxon>Parargina</taxon>
        <taxon>Pararge</taxon>
    </lineage>
</organism>
<keyword evidence="3" id="KW-1185">Reference proteome</keyword>
<gene>
    <name evidence="2" type="primary">jg25858</name>
    <name evidence="2" type="ORF">PAEG_LOCUS16910</name>
</gene>
<accession>A0A8S4RWW0</accession>
<feature type="chain" id="PRO_5035829427" evidence="1">
    <location>
        <begin position="20"/>
        <end position="121"/>
    </location>
</feature>
<feature type="signal peptide" evidence="1">
    <location>
        <begin position="1"/>
        <end position="19"/>
    </location>
</feature>
<dbReference type="EMBL" id="CAKXAJ010025494">
    <property type="protein sequence ID" value="CAH2240314.1"/>
    <property type="molecule type" value="Genomic_DNA"/>
</dbReference>
<protein>
    <submittedName>
        <fullName evidence="2">Jg25858 protein</fullName>
    </submittedName>
</protein>
<reference evidence="2" key="1">
    <citation type="submission" date="2022-03" db="EMBL/GenBank/DDBJ databases">
        <authorList>
            <person name="Lindestad O."/>
        </authorList>
    </citation>
    <scope>NUCLEOTIDE SEQUENCE</scope>
</reference>
<sequence>MFKLIIVLFSWYLVNQVKSQLLPVIYAAPSAVSHQSRIDVKHTPGIITPSIIYSPTIYATYPLKVEKPREVVLRRMTGDTVLTPIALSFFHNLPLARALEHPVSINQDNESTESSTVAFDN</sequence>
<name>A0A8S4RWW0_9NEOP</name>
<evidence type="ECO:0000313" key="2">
    <source>
        <dbReference type="EMBL" id="CAH2240314.1"/>
    </source>
</evidence>
<proteinExistence type="predicted"/>
<evidence type="ECO:0000256" key="1">
    <source>
        <dbReference type="SAM" id="SignalP"/>
    </source>
</evidence>
<dbReference type="AlphaFoldDB" id="A0A8S4RWW0"/>
<comment type="caution">
    <text evidence="2">The sequence shown here is derived from an EMBL/GenBank/DDBJ whole genome shotgun (WGS) entry which is preliminary data.</text>
</comment>
<evidence type="ECO:0000313" key="3">
    <source>
        <dbReference type="Proteomes" id="UP000838756"/>
    </source>
</evidence>
<dbReference type="OrthoDB" id="7395552at2759"/>
<keyword evidence="1" id="KW-0732">Signal</keyword>